<evidence type="ECO:0008006" key="4">
    <source>
        <dbReference type="Google" id="ProtNLM"/>
    </source>
</evidence>
<feature type="region of interest" description="Disordered" evidence="1">
    <location>
        <begin position="123"/>
        <end position="184"/>
    </location>
</feature>
<dbReference type="Pfam" id="PF10986">
    <property type="entry name" value="ZrgA"/>
    <property type="match status" value="1"/>
</dbReference>
<proteinExistence type="predicted"/>
<organism evidence="2 3">
    <name type="scientific">Vibrio cholerae serotype O1 (strain ATCC 39541 / Classical Ogawa 395 / O395)</name>
    <dbReference type="NCBI Taxonomy" id="345073"/>
    <lineage>
        <taxon>Bacteria</taxon>
        <taxon>Pseudomonadati</taxon>
        <taxon>Pseudomonadota</taxon>
        <taxon>Gammaproteobacteria</taxon>
        <taxon>Vibrionales</taxon>
        <taxon>Vibrionaceae</taxon>
        <taxon>Vibrio</taxon>
    </lineage>
</organism>
<evidence type="ECO:0000313" key="3">
    <source>
        <dbReference type="Proteomes" id="UP000000249"/>
    </source>
</evidence>
<dbReference type="Proteomes" id="UP000000249">
    <property type="component" value="Chromosome 1"/>
</dbReference>
<dbReference type="InterPro" id="IPR021253">
    <property type="entry name" value="ZrgA-like"/>
</dbReference>
<dbReference type="AlphaFoldDB" id="A0A0H3AHL3"/>
<dbReference type="RefSeq" id="WP_000559205.1">
    <property type="nucleotide sequence ID" value="NC_009457.1"/>
</dbReference>
<evidence type="ECO:0000256" key="1">
    <source>
        <dbReference type="SAM" id="MobiDB-lite"/>
    </source>
</evidence>
<dbReference type="KEGG" id="vcr:VC395_2665"/>
<evidence type="ECO:0000313" key="2">
    <source>
        <dbReference type="EMBL" id="ABQ20507.1"/>
    </source>
</evidence>
<dbReference type="EMBL" id="CP000627">
    <property type="protein sequence ID" value="ABQ20507.1"/>
    <property type="molecule type" value="Genomic_DNA"/>
</dbReference>
<reference evidence="2 3" key="1">
    <citation type="submission" date="2007-03" db="EMBL/GenBank/DDBJ databases">
        <authorList>
            <person name="Heidelberg J."/>
        </authorList>
    </citation>
    <scope>NUCLEOTIDE SEQUENCE [LARGE SCALE GENOMIC DNA]</scope>
    <source>
        <strain evidence="3">ATCC 39541 / Classical Ogawa 395 / O395</strain>
    </source>
</reference>
<protein>
    <recommendedName>
        <fullName evidence="4">Zinc-binding protein</fullName>
    </recommendedName>
</protein>
<dbReference type="KEGG" id="vco:VC0395_A2130"/>
<dbReference type="OrthoDB" id="7346546at2"/>
<dbReference type="PATRIC" id="fig|345073.21.peg.2564"/>
<accession>A0A0H3AHL3</accession>
<name>A0A0H3AHL3_VIBC3</name>
<dbReference type="eggNOG" id="COG0803">
    <property type="taxonomic scope" value="Bacteria"/>
</dbReference>
<gene>
    <name evidence="2" type="ordered locus">VC0395_A2130</name>
</gene>
<sequence>MHYPTMIALMVGATLSGNVLADHHSDHQHRQHEAHVHGQVELNIAQDGHDLLLEITAPGADVVGFEHAPQDDAQKQALEKALETLHHPEKLFALSDKAQCEKREVLIKHTLGGEEYQHSHAYGEGEEHEHQHGEGEHDHKAHDHKDHDHKGHDHAADEHADHDHKEHDHKGHEHEGHDHDEHQHGSFTAQYQFHCEAVDQLKQIDTQWFQYFPSTEKIQANVLTEKQQSALQLNAKQTLIKL</sequence>